<gene>
    <name evidence="8" type="ORF">FOZG_14417</name>
</gene>
<evidence type="ECO:0000313" key="8">
    <source>
        <dbReference type="EMBL" id="EWZ32910.1"/>
    </source>
</evidence>
<evidence type="ECO:0000256" key="4">
    <source>
        <dbReference type="ARBA" id="ARBA00023163"/>
    </source>
</evidence>
<evidence type="ECO:0000256" key="6">
    <source>
        <dbReference type="SAM" id="MobiDB-lite"/>
    </source>
</evidence>
<dbReference type="EMBL" id="JH717906">
    <property type="protein sequence ID" value="EWZ32910.1"/>
    <property type="molecule type" value="Genomic_DNA"/>
</dbReference>
<dbReference type="AlphaFoldDB" id="W9JTD7"/>
<dbReference type="Proteomes" id="UP000030766">
    <property type="component" value="Unassembled WGS sequence"/>
</dbReference>
<dbReference type="InterPro" id="IPR036864">
    <property type="entry name" value="Zn2-C6_fun-type_DNA-bd_sf"/>
</dbReference>
<evidence type="ECO:0000256" key="2">
    <source>
        <dbReference type="ARBA" id="ARBA00022833"/>
    </source>
</evidence>
<dbReference type="Pfam" id="PF00172">
    <property type="entry name" value="Zn_clus"/>
    <property type="match status" value="1"/>
</dbReference>
<protein>
    <recommendedName>
        <fullName evidence="7">Zn(2)-C6 fungal-type domain-containing protein</fullName>
    </recommendedName>
</protein>
<evidence type="ECO:0000256" key="3">
    <source>
        <dbReference type="ARBA" id="ARBA00023015"/>
    </source>
</evidence>
<keyword evidence="1" id="KW-0479">Metal-binding</keyword>
<feature type="compositionally biased region" description="Polar residues" evidence="6">
    <location>
        <begin position="129"/>
        <end position="140"/>
    </location>
</feature>
<dbReference type="VEuPathDB" id="FungiDB:FOZG_14417"/>
<dbReference type="PROSITE" id="PS00463">
    <property type="entry name" value="ZN2_CY6_FUNGAL_1"/>
    <property type="match status" value="1"/>
</dbReference>
<dbReference type="PANTHER" id="PTHR47660:SF2">
    <property type="entry name" value="TRANSCRIPTION FACTOR WITH C2H2 AND ZN(2)-CYS(6) DNA BINDING DOMAIN (EUROFUNG)"/>
    <property type="match status" value="1"/>
</dbReference>
<proteinExistence type="predicted"/>
<feature type="compositionally biased region" description="Polar residues" evidence="6">
    <location>
        <begin position="108"/>
        <end position="118"/>
    </location>
</feature>
<keyword evidence="4" id="KW-0804">Transcription</keyword>
<evidence type="ECO:0000259" key="7">
    <source>
        <dbReference type="PROSITE" id="PS50048"/>
    </source>
</evidence>
<dbReference type="InterPro" id="IPR001138">
    <property type="entry name" value="Zn2Cys6_DnaBD"/>
</dbReference>
<dbReference type="PROSITE" id="PS50048">
    <property type="entry name" value="ZN2_CY6_FUNGAL_2"/>
    <property type="match status" value="1"/>
</dbReference>
<dbReference type="Gene3D" id="4.10.240.10">
    <property type="entry name" value="Zn(2)-C6 fungal-type DNA-binding domain"/>
    <property type="match status" value="1"/>
</dbReference>
<accession>W9JTD7</accession>
<dbReference type="CDD" id="cd00067">
    <property type="entry name" value="GAL4"/>
    <property type="match status" value="1"/>
</dbReference>
<feature type="domain" description="Zn(2)-C6 fungal-type" evidence="7">
    <location>
        <begin position="67"/>
        <end position="96"/>
    </location>
</feature>
<dbReference type="SUPFAM" id="SSF57701">
    <property type="entry name" value="Zn2/Cys6 DNA-binding domain"/>
    <property type="match status" value="1"/>
</dbReference>
<name>W9JTD7_FUSOX</name>
<sequence length="448" mass="51202">MQICRISILRASFVDACFQEREFQYPPVPCTISSTNSDSARRHAKQCDQRAGRPIPTDVKRGRGPKACDRCALSKLACDTDEPCETCLSRGRRCSYDWVEGVLDARSKPTNPISSAPQVESWDPREASARTQDSNDATRSNVAKNEKTLFLLRYMSPDNKNILNVWNALETSSALPDEAGSPPRDLLEDVGQLLSHKNIDVWNFPLIWNNLMPSGMILDPLEAKDLGAPIFGDLNRTSLDQRLPELLDLIHLTDACDVSSASRSSRINARFIFEKLLGAHHKQLFEHKEFELMINGDHDCVSKTCDMHIELLNATVIVIYLQLGMTDKRKRCRMRMLRIHMLVNAGRTLSLFTTRKLATQETSCSTFAERWYDWIKTERRIRTAFAIFLIDSELAIFFRTLNQSLKSWKCYWDKKLSLEKLCNAEDLAESRLGESLYWLARLLVHIKP</sequence>
<dbReference type="GO" id="GO:0000981">
    <property type="term" value="F:DNA-binding transcription factor activity, RNA polymerase II-specific"/>
    <property type="evidence" value="ECO:0007669"/>
    <property type="project" value="InterPro"/>
</dbReference>
<reference evidence="8" key="1">
    <citation type="submission" date="2011-06" db="EMBL/GenBank/DDBJ databases">
        <title>The Genome Sequence of Fusarium oxysporum Fo47.</title>
        <authorList>
            <consortium name="The Broad Institute Genome Sequencing Platform"/>
            <person name="Ma L.-J."/>
            <person name="Gale L.R."/>
            <person name="Schwartz D.C."/>
            <person name="Zhou S."/>
            <person name="Corby-Kistler H."/>
            <person name="Young S.K."/>
            <person name="Zeng Q."/>
            <person name="Gargeya S."/>
            <person name="Fitzgerald M."/>
            <person name="Haas B."/>
            <person name="Abouelleil A."/>
            <person name="Alvarado L."/>
            <person name="Arachchi H.M."/>
            <person name="Berlin A."/>
            <person name="Brown A."/>
            <person name="Chapman S.B."/>
            <person name="Chen Z."/>
            <person name="Dunbar C."/>
            <person name="Freedman E."/>
            <person name="Gearin G."/>
            <person name="Gellesch M."/>
            <person name="Goldberg J."/>
            <person name="Griggs A."/>
            <person name="Gujja S."/>
            <person name="Heiman D."/>
            <person name="Howarth C."/>
            <person name="Larson L."/>
            <person name="Lui A."/>
            <person name="MacDonald P.J.P."/>
            <person name="Mehta T."/>
            <person name="Montmayeur A."/>
            <person name="Murphy C."/>
            <person name="Neiman D."/>
            <person name="Pearson M."/>
            <person name="Priest M."/>
            <person name="Roberts A."/>
            <person name="Saif S."/>
            <person name="Shea T."/>
            <person name="Shenoy N."/>
            <person name="Sisk P."/>
            <person name="Stolte C."/>
            <person name="Sykes S."/>
            <person name="Wortman J."/>
            <person name="Nusbaum C."/>
            <person name="Birren B."/>
        </authorList>
    </citation>
    <scope>NUCLEOTIDE SEQUENCE [LARGE SCALE GENOMIC DNA]</scope>
    <source>
        <strain evidence="8">Fo47</strain>
    </source>
</reference>
<dbReference type="SMART" id="SM00066">
    <property type="entry name" value="GAL4"/>
    <property type="match status" value="1"/>
</dbReference>
<feature type="region of interest" description="Disordered" evidence="6">
    <location>
        <begin position="107"/>
        <end position="140"/>
    </location>
</feature>
<dbReference type="GO" id="GO:0008270">
    <property type="term" value="F:zinc ion binding"/>
    <property type="evidence" value="ECO:0007669"/>
    <property type="project" value="InterPro"/>
</dbReference>
<keyword evidence="3" id="KW-0805">Transcription regulation</keyword>
<evidence type="ECO:0000256" key="1">
    <source>
        <dbReference type="ARBA" id="ARBA00022723"/>
    </source>
</evidence>
<dbReference type="HOGENOM" id="CLU_611165_0_0_1"/>
<organism evidence="8">
    <name type="scientific">Fusarium oxysporum Fo47</name>
    <dbReference type="NCBI Taxonomy" id="660027"/>
    <lineage>
        <taxon>Eukaryota</taxon>
        <taxon>Fungi</taxon>
        <taxon>Dikarya</taxon>
        <taxon>Ascomycota</taxon>
        <taxon>Pezizomycotina</taxon>
        <taxon>Sordariomycetes</taxon>
        <taxon>Hypocreomycetidae</taxon>
        <taxon>Hypocreales</taxon>
        <taxon>Nectriaceae</taxon>
        <taxon>Fusarium</taxon>
        <taxon>Fusarium oxysporum species complex</taxon>
    </lineage>
</organism>
<keyword evidence="5" id="KW-0539">Nucleus</keyword>
<keyword evidence="2" id="KW-0862">Zinc</keyword>
<dbReference type="PANTHER" id="PTHR47660">
    <property type="entry name" value="TRANSCRIPTION FACTOR WITH C2H2 AND ZN(2)-CYS(6) DNA BINDING DOMAIN (EUROFUNG)-RELATED-RELATED"/>
    <property type="match status" value="1"/>
</dbReference>
<reference evidence="8" key="2">
    <citation type="submission" date="2012-06" db="EMBL/GenBank/DDBJ databases">
        <title>Annotation of the Genome Sequence of Fusarium oxysporum Fo47.</title>
        <authorList>
            <consortium name="The Broad Institute Genomics Platform"/>
            <person name="Ma L.-J."/>
            <person name="Corby-Kistler H."/>
            <person name="Broz K."/>
            <person name="Gale L.R."/>
            <person name="Jonkers W."/>
            <person name="O'Donnell K."/>
            <person name="Ploetz R."/>
            <person name="Steinberg C."/>
            <person name="Schwartz D.C."/>
            <person name="VanEtten H."/>
            <person name="Zhou S."/>
            <person name="Young S.K."/>
            <person name="Zeng Q."/>
            <person name="Gargeya S."/>
            <person name="Fitzgerald M."/>
            <person name="Abouelleil A."/>
            <person name="Alvarado L."/>
            <person name="Chapman S.B."/>
            <person name="Gainer-Dewar J."/>
            <person name="Goldberg J."/>
            <person name="Griggs A."/>
            <person name="Gujja S."/>
            <person name="Hansen M."/>
            <person name="Howarth C."/>
            <person name="Imamovic A."/>
            <person name="Ireland A."/>
            <person name="Larimer J."/>
            <person name="McCowan C."/>
            <person name="Murphy C."/>
            <person name="Pearson M."/>
            <person name="Poon T.W."/>
            <person name="Priest M."/>
            <person name="Roberts A."/>
            <person name="Saif S."/>
            <person name="Shea T."/>
            <person name="Sykes S."/>
            <person name="Wortman J."/>
            <person name="Nusbaum C."/>
            <person name="Birren B."/>
        </authorList>
    </citation>
    <scope>NUCLEOTIDE SEQUENCE</scope>
    <source>
        <strain evidence="8">Fo47</strain>
    </source>
</reference>
<evidence type="ECO:0000256" key="5">
    <source>
        <dbReference type="ARBA" id="ARBA00023242"/>
    </source>
</evidence>